<sequence length="402" mass="44797">MQIDPNPRAFLASARQSAQAAGHAQVVDAINRFDELYDRKLWHQLSVEMDKFIALPQAQEYLTNFYFQFVRDFEAKLNKLSLVAGVGQAVAKHLPDNTSRITYLLALADRVKPAPPKSGEEHLHVLDMEATSAHLLATTQAAYYQLLDGQYETVLAHISASEKRLDALDGVDTRVSSAFYRVAADYYKAKSAFAKFYKTSLLFLACVGDIEEIPADEAAERAYELGLAALLSDEIYNFGELLMHPILDKLNGTPNEWLKGLLFTFNKGDIVAFEKGSKSLREPLLQQNLAMLQMKICLMALIDFVFTRTSSDRVIPFSAIAQHTRLPLGEVEHLLMKALALNLIKGTMDQVDGTVTVTWVTPRVLDKSQVQGMVDMLDGWKSKVNALGERFKSEGAELFTSA</sequence>
<dbReference type="InterPro" id="IPR035298">
    <property type="entry name" value="PSMD13"/>
</dbReference>
<organism evidence="4 5">
    <name type="scientific">Catenaria anguillulae PL171</name>
    <dbReference type="NCBI Taxonomy" id="765915"/>
    <lineage>
        <taxon>Eukaryota</taxon>
        <taxon>Fungi</taxon>
        <taxon>Fungi incertae sedis</taxon>
        <taxon>Blastocladiomycota</taxon>
        <taxon>Blastocladiomycetes</taxon>
        <taxon>Blastocladiales</taxon>
        <taxon>Catenariaceae</taxon>
        <taxon>Catenaria</taxon>
    </lineage>
</organism>
<accession>A0A1Y2HX73</accession>
<protein>
    <recommendedName>
        <fullName evidence="3">PCI domain-containing protein</fullName>
    </recommendedName>
</protein>
<evidence type="ECO:0000259" key="3">
    <source>
        <dbReference type="PROSITE" id="PS50250"/>
    </source>
</evidence>
<gene>
    <name evidence="4" type="ORF">BCR44DRAFT_1387182</name>
</gene>
<dbReference type="InterPro" id="IPR000717">
    <property type="entry name" value="PCI_dom"/>
</dbReference>
<dbReference type="EMBL" id="MCFL01000006">
    <property type="protein sequence ID" value="ORZ39206.1"/>
    <property type="molecule type" value="Genomic_DNA"/>
</dbReference>
<evidence type="ECO:0000256" key="2">
    <source>
        <dbReference type="ARBA" id="ARBA00022942"/>
    </source>
</evidence>
<dbReference type="PANTHER" id="PTHR10539">
    <property type="entry name" value="26S PROTEASOME NON-ATPASE REGULATORY SUBUNIT 13"/>
    <property type="match status" value="1"/>
</dbReference>
<dbReference type="InterPro" id="IPR054179">
    <property type="entry name" value="PSD13_N"/>
</dbReference>
<evidence type="ECO:0000313" key="5">
    <source>
        <dbReference type="Proteomes" id="UP000193411"/>
    </source>
</evidence>
<evidence type="ECO:0000313" key="4">
    <source>
        <dbReference type="EMBL" id="ORZ39206.1"/>
    </source>
</evidence>
<dbReference type="OrthoDB" id="1093at2759"/>
<keyword evidence="2" id="KW-0647">Proteasome</keyword>
<dbReference type="Pfam" id="PF01399">
    <property type="entry name" value="PCI"/>
    <property type="match status" value="1"/>
</dbReference>
<reference evidence="4 5" key="1">
    <citation type="submission" date="2016-07" db="EMBL/GenBank/DDBJ databases">
        <title>Pervasive Adenine N6-methylation of Active Genes in Fungi.</title>
        <authorList>
            <consortium name="DOE Joint Genome Institute"/>
            <person name="Mondo S.J."/>
            <person name="Dannebaum R.O."/>
            <person name="Kuo R.C."/>
            <person name="Labutti K."/>
            <person name="Haridas S."/>
            <person name="Kuo A."/>
            <person name="Salamov A."/>
            <person name="Ahrendt S.R."/>
            <person name="Lipzen A."/>
            <person name="Sullivan W."/>
            <person name="Andreopoulos W.B."/>
            <person name="Clum A."/>
            <person name="Lindquist E."/>
            <person name="Daum C."/>
            <person name="Ramamoorthy G.K."/>
            <person name="Gryganskyi A."/>
            <person name="Culley D."/>
            <person name="Magnuson J.K."/>
            <person name="James T.Y."/>
            <person name="O'Malley M.A."/>
            <person name="Stajich J.E."/>
            <person name="Spatafora J.W."/>
            <person name="Visel A."/>
            <person name="Grigoriev I.V."/>
        </authorList>
    </citation>
    <scope>NUCLEOTIDE SEQUENCE [LARGE SCALE GENOMIC DNA]</scope>
    <source>
        <strain evidence="4 5">PL171</strain>
    </source>
</reference>
<keyword evidence="5" id="KW-1185">Reference proteome</keyword>
<proteinExistence type="inferred from homology"/>
<comment type="caution">
    <text evidence="4">The sequence shown here is derived from an EMBL/GenBank/DDBJ whole genome shotgun (WGS) entry which is preliminary data.</text>
</comment>
<dbReference type="SUPFAM" id="SSF46785">
    <property type="entry name" value="Winged helix' DNA-binding domain"/>
    <property type="match status" value="1"/>
</dbReference>
<evidence type="ECO:0000256" key="1">
    <source>
        <dbReference type="ARBA" id="ARBA00006207"/>
    </source>
</evidence>
<dbReference type="InterPro" id="IPR036390">
    <property type="entry name" value="WH_DNA-bd_sf"/>
</dbReference>
<comment type="similarity">
    <text evidence="1">Belongs to the proteasome subunit S11 family.</text>
</comment>
<dbReference type="STRING" id="765915.A0A1Y2HX73"/>
<dbReference type="GO" id="GO:0006511">
    <property type="term" value="P:ubiquitin-dependent protein catabolic process"/>
    <property type="evidence" value="ECO:0007669"/>
    <property type="project" value="TreeGrafter"/>
</dbReference>
<name>A0A1Y2HX73_9FUNG</name>
<dbReference type="GO" id="GO:0005829">
    <property type="term" value="C:cytosol"/>
    <property type="evidence" value="ECO:0007669"/>
    <property type="project" value="TreeGrafter"/>
</dbReference>
<feature type="domain" description="PCI" evidence="3">
    <location>
        <begin position="195"/>
        <end position="362"/>
    </location>
</feature>
<dbReference type="GO" id="GO:0008541">
    <property type="term" value="C:proteasome regulatory particle, lid subcomplex"/>
    <property type="evidence" value="ECO:0007669"/>
    <property type="project" value="TreeGrafter"/>
</dbReference>
<dbReference type="Pfam" id="PF22037">
    <property type="entry name" value="PSD13_N"/>
    <property type="match status" value="1"/>
</dbReference>
<dbReference type="PANTHER" id="PTHR10539:SF0">
    <property type="entry name" value="26S PROTEASOME NON-ATPASE REGULATORY SUBUNIT 13"/>
    <property type="match status" value="1"/>
</dbReference>
<dbReference type="Proteomes" id="UP000193411">
    <property type="component" value="Unassembled WGS sequence"/>
</dbReference>
<dbReference type="PROSITE" id="PS50250">
    <property type="entry name" value="PCI"/>
    <property type="match status" value="1"/>
</dbReference>
<dbReference type="SMART" id="SM00088">
    <property type="entry name" value="PINT"/>
    <property type="match status" value="1"/>
</dbReference>
<dbReference type="AlphaFoldDB" id="A0A1Y2HX73"/>
<dbReference type="GO" id="GO:0005634">
    <property type="term" value="C:nucleus"/>
    <property type="evidence" value="ECO:0007669"/>
    <property type="project" value="TreeGrafter"/>
</dbReference>
<dbReference type="GO" id="GO:0005198">
    <property type="term" value="F:structural molecule activity"/>
    <property type="evidence" value="ECO:0007669"/>
    <property type="project" value="TreeGrafter"/>
</dbReference>